<dbReference type="OrthoDB" id="276422at2759"/>
<name>G0QLN6_ICHMU</name>
<dbReference type="InterPro" id="IPR002092">
    <property type="entry name" value="DNA-dir_Rpol_phage-type"/>
</dbReference>
<dbReference type="FunFam" id="1.10.150.20:FF:000041">
    <property type="entry name" value="DNA-directed RNA polymerase"/>
    <property type="match status" value="1"/>
</dbReference>
<evidence type="ECO:0000256" key="8">
    <source>
        <dbReference type="SAM" id="Coils"/>
    </source>
</evidence>
<dbReference type="STRING" id="857967.G0QLN6"/>
<dbReference type="GeneID" id="14910057"/>
<feature type="domain" description="DNA-directed RNA polymerase N-terminal" evidence="9">
    <location>
        <begin position="34"/>
        <end position="349"/>
    </location>
</feature>
<dbReference type="SMART" id="SM01311">
    <property type="entry name" value="RPOL_N"/>
    <property type="match status" value="1"/>
</dbReference>
<comment type="similarity">
    <text evidence="1">Belongs to the phage and mitochondrial RNA polymerase family.</text>
</comment>
<evidence type="ECO:0000256" key="4">
    <source>
        <dbReference type="ARBA" id="ARBA00022679"/>
    </source>
</evidence>
<keyword evidence="11" id="KW-1185">Reference proteome</keyword>
<dbReference type="Gene3D" id="1.10.287.280">
    <property type="match status" value="1"/>
</dbReference>
<dbReference type="InParanoid" id="G0QLN6"/>
<dbReference type="Gene3D" id="1.10.150.20">
    <property type="entry name" value="5' to 3' exonuclease, C-terminal subdomain"/>
    <property type="match status" value="1"/>
</dbReference>
<feature type="coiled-coil region" evidence="8">
    <location>
        <begin position="167"/>
        <end position="198"/>
    </location>
</feature>
<dbReference type="GO" id="GO:0034245">
    <property type="term" value="C:mitochondrial DNA-directed RNA polymerase complex"/>
    <property type="evidence" value="ECO:0007669"/>
    <property type="project" value="TreeGrafter"/>
</dbReference>
<dbReference type="Pfam" id="PF14700">
    <property type="entry name" value="RPOL_N"/>
    <property type="match status" value="1"/>
</dbReference>
<keyword evidence="3" id="KW-0240">DNA-directed RNA polymerase</keyword>
<keyword evidence="6" id="KW-0804">Transcription</keyword>
<dbReference type="EMBL" id="GL983289">
    <property type="protein sequence ID" value="EGR33869.1"/>
    <property type="molecule type" value="Genomic_DNA"/>
</dbReference>
<dbReference type="PANTHER" id="PTHR10102:SF0">
    <property type="entry name" value="DNA-DIRECTED RNA POLYMERASE, MITOCHONDRIAL"/>
    <property type="match status" value="1"/>
</dbReference>
<dbReference type="InterPro" id="IPR037159">
    <property type="entry name" value="RNA_POL_N_sf"/>
</dbReference>
<evidence type="ECO:0000256" key="6">
    <source>
        <dbReference type="ARBA" id="ARBA00023163"/>
    </source>
</evidence>
<evidence type="ECO:0000256" key="3">
    <source>
        <dbReference type="ARBA" id="ARBA00022478"/>
    </source>
</evidence>
<evidence type="ECO:0000256" key="5">
    <source>
        <dbReference type="ARBA" id="ARBA00022695"/>
    </source>
</evidence>
<protein>
    <recommendedName>
        <fullName evidence="2">DNA-directed RNA polymerase</fullName>
        <ecNumber evidence="2">2.7.7.6</ecNumber>
    </recommendedName>
</protein>
<gene>
    <name evidence="10" type="ORF">IMG5_034000</name>
</gene>
<dbReference type="PROSITE" id="PS00489">
    <property type="entry name" value="RNA_POL_PHAGE_2"/>
    <property type="match status" value="1"/>
</dbReference>
<dbReference type="SUPFAM" id="SSF56672">
    <property type="entry name" value="DNA/RNA polymerases"/>
    <property type="match status" value="1"/>
</dbReference>
<dbReference type="EC" id="2.7.7.6" evidence="2"/>
<dbReference type="GO" id="GO:0006390">
    <property type="term" value="P:mitochondrial transcription"/>
    <property type="evidence" value="ECO:0007669"/>
    <property type="project" value="TreeGrafter"/>
</dbReference>
<dbReference type="InterPro" id="IPR046950">
    <property type="entry name" value="DNA-dir_Rpol_C_phage-type"/>
</dbReference>
<dbReference type="eggNOG" id="KOG1038">
    <property type="taxonomic scope" value="Eukaryota"/>
</dbReference>
<keyword evidence="4" id="KW-0808">Transferase</keyword>
<dbReference type="OMA" id="FRNENNF"/>
<evidence type="ECO:0000256" key="7">
    <source>
        <dbReference type="ARBA" id="ARBA00048552"/>
    </source>
</evidence>
<dbReference type="InterPro" id="IPR043502">
    <property type="entry name" value="DNA/RNA_pol_sf"/>
</dbReference>
<dbReference type="PANTHER" id="PTHR10102">
    <property type="entry name" value="DNA-DIRECTED RNA POLYMERASE, MITOCHONDRIAL"/>
    <property type="match status" value="1"/>
</dbReference>
<dbReference type="Proteomes" id="UP000008983">
    <property type="component" value="Unassembled WGS sequence"/>
</dbReference>
<dbReference type="InterPro" id="IPR024075">
    <property type="entry name" value="DNA-dir_RNA_pol_helix_hairp_sf"/>
</dbReference>
<keyword evidence="5" id="KW-0548">Nucleotidyltransferase</keyword>
<evidence type="ECO:0000313" key="10">
    <source>
        <dbReference type="EMBL" id="EGR33869.1"/>
    </source>
</evidence>
<evidence type="ECO:0000256" key="2">
    <source>
        <dbReference type="ARBA" id="ARBA00012418"/>
    </source>
</evidence>
<evidence type="ECO:0000256" key="1">
    <source>
        <dbReference type="ARBA" id="ARBA00009493"/>
    </source>
</evidence>
<dbReference type="Gene3D" id="1.10.1320.10">
    <property type="entry name" value="DNA-directed RNA polymerase, N-terminal domain"/>
    <property type="match status" value="1"/>
</dbReference>
<dbReference type="Gene3D" id="1.10.287.260">
    <property type="match status" value="1"/>
</dbReference>
<evidence type="ECO:0000259" key="9">
    <source>
        <dbReference type="SMART" id="SM01311"/>
    </source>
</evidence>
<accession>G0QLN6</accession>
<dbReference type="GO" id="GO:0003899">
    <property type="term" value="F:DNA-directed RNA polymerase activity"/>
    <property type="evidence" value="ECO:0007669"/>
    <property type="project" value="UniProtKB-EC"/>
</dbReference>
<dbReference type="RefSeq" id="XP_004039093.1">
    <property type="nucleotide sequence ID" value="XM_004039045.1"/>
</dbReference>
<dbReference type="AlphaFoldDB" id="G0QLN6"/>
<comment type="catalytic activity">
    <reaction evidence="7">
        <text>RNA(n) + a ribonucleoside 5'-triphosphate = RNA(n+1) + diphosphate</text>
        <dbReference type="Rhea" id="RHEA:21248"/>
        <dbReference type="Rhea" id="RHEA-COMP:14527"/>
        <dbReference type="Rhea" id="RHEA-COMP:17342"/>
        <dbReference type="ChEBI" id="CHEBI:33019"/>
        <dbReference type="ChEBI" id="CHEBI:61557"/>
        <dbReference type="ChEBI" id="CHEBI:140395"/>
        <dbReference type="EC" id="2.7.7.6"/>
    </reaction>
</comment>
<proteinExistence type="inferred from homology"/>
<dbReference type="Pfam" id="PF00940">
    <property type="entry name" value="RNA_pol"/>
    <property type="match status" value="1"/>
</dbReference>
<dbReference type="GO" id="GO:0003677">
    <property type="term" value="F:DNA binding"/>
    <property type="evidence" value="ECO:0007669"/>
    <property type="project" value="InterPro"/>
</dbReference>
<organism evidence="10 11">
    <name type="scientific">Ichthyophthirius multifiliis</name>
    <name type="common">White spot disease agent</name>
    <name type="synonym">Ich</name>
    <dbReference type="NCBI Taxonomy" id="5932"/>
    <lineage>
        <taxon>Eukaryota</taxon>
        <taxon>Sar</taxon>
        <taxon>Alveolata</taxon>
        <taxon>Ciliophora</taxon>
        <taxon>Intramacronucleata</taxon>
        <taxon>Oligohymenophorea</taxon>
        <taxon>Hymenostomatida</taxon>
        <taxon>Ophryoglenina</taxon>
        <taxon>Ichthyophthirius</taxon>
    </lineage>
</organism>
<reference evidence="10 11" key="1">
    <citation type="submission" date="2011-07" db="EMBL/GenBank/DDBJ databases">
        <authorList>
            <person name="Coyne R."/>
            <person name="Brami D."/>
            <person name="Johnson J."/>
            <person name="Hostetler J."/>
            <person name="Hannick L."/>
            <person name="Clark T."/>
            <person name="Cassidy-Hanley D."/>
            <person name="Inman J."/>
        </authorList>
    </citation>
    <scope>NUCLEOTIDE SEQUENCE [LARGE SCALE GENOMIC DNA]</scope>
    <source>
        <strain evidence="10 11">G5</strain>
    </source>
</reference>
<sequence length="926" mass="108841">MYSKLFQSLPTEHFGLPYYGIKYSEKENTRNLYERQLLLEQSSQDQAVNKFFQVYESLSNFGLNVNMGFAKQHIVQWFPNLCKVIREEQQQCRLGTLKGERKYYAQFLAQIEAEKLAVISLTELMKCILKLSEKEKKERLDQKDRVIVSKLLFAQIGKSVNVQYIFQQEEALKKEKEKKDLDELVQQMKTENQNQLLNNIYTNKSNKIQINYEQLGIPKETQYKIGSLLVYVMKECIKIRNEDNFWVSLLVPSYIKSKRNQGFVGVINVNQYFLHSMNQETDKTDSLFMHLDRSLPMIYPPAKWQDYEMGGYYLRPTHLMRFEDSQLQEKSLFNTDLSKVYEILNIIGKTPWRINKRVLNVMEKIWEEGGDIGEIPKKYYDYTNYIHQYQVDECKDYKEKAKLMRKIQQQRDIHSNRSDFLLKLKVARAFQNLDRIYFPHNVDFRGRLYPIPPHLNHIGADRCRGLLEFSESKRIGKTGWYWLKVHTSNLLGVDKLSFDQRVAYTESQFENIKRWASDPIKNREWLQVEDCWQALSAIFEVSEALQLENPEDHISHLHVHMDGSCNGLQHYAAIGRDKYGAEQVNLRDSIKPGDLYSHVASMVEQKIDEDCKNELSENYEIAKKLQGQIKRKIVKQTVMTSVYGVTFVGARQQILRQLKDRDFMNEEDNYKASYYLATVTLLQIKNLFTQAHYIKKWLISCAALISATGNPVSWITDMGLPVVQPYRNQSTLNVINTVIQKITIEANHDELPINKQKQRSAFPPNYIHSLDSTHLMYTAIECNKLGIYFAAVHDSYWTHAADVEILHDVLRKQFVKLHSQPLLEDLRNSFQRRFPTIDFPEIPKRGELNLEDVIKNILKLKLKLMIRRIFWNFKTAFVGLPMVFLAPKNILFYPIAVGVPLYTFICGQDVLHKFQYYDEWDGDVRE</sequence>
<evidence type="ECO:0000313" key="11">
    <source>
        <dbReference type="Proteomes" id="UP000008983"/>
    </source>
</evidence>
<dbReference type="InterPro" id="IPR029262">
    <property type="entry name" value="RPOL_N"/>
</dbReference>
<keyword evidence="8" id="KW-0175">Coiled coil</keyword>